<dbReference type="CDD" id="cd17286">
    <property type="entry name" value="RMtype1_S_Lla161ORF747P_TRD1-CR1_like"/>
    <property type="match status" value="1"/>
</dbReference>
<dbReference type="Gene3D" id="3.90.220.20">
    <property type="entry name" value="DNA methylase specificity domains"/>
    <property type="match status" value="1"/>
</dbReference>
<dbReference type="Gene3D" id="1.10.287.1120">
    <property type="entry name" value="Bipartite methylase S protein"/>
    <property type="match status" value="1"/>
</dbReference>
<evidence type="ECO:0000256" key="3">
    <source>
        <dbReference type="ARBA" id="ARBA00023125"/>
    </source>
</evidence>
<proteinExistence type="inferred from homology"/>
<comment type="similarity">
    <text evidence="1">Belongs to the type-I restriction system S methylase family.</text>
</comment>
<feature type="domain" description="Type I restriction modification DNA specificity" evidence="5">
    <location>
        <begin position="191"/>
        <end position="369"/>
    </location>
</feature>
<evidence type="ECO:0000313" key="7">
    <source>
        <dbReference type="Proteomes" id="UP000000374"/>
    </source>
</evidence>
<dbReference type="OrthoDB" id="5298944at2"/>
<sequence>MMSEAWASAAVADCLVPVSAAGKSKVQARDYKPSGRFPVIDQGQEQIAGWTDDESAVIDAPLPLVVFGDHTRAFKFLDLPFARGADGTQLLRPKADIDPLFFFYACRAIDLPARGYNRHFTVLKEKEMSYPLDEAEQKAAAGVLRKTESALQQQAAVLDNLQELKRAAMRELFTRGLRGEAQKETEIGLVPESWVEVVFAELGEIVTGTTPPTKDRDYYDDGTIPFISPGDIDHGFPIASTQKHITDSGLAVSRALPAGTTCVVCIGSTIGKVGRTTVVSSATNQQINAIVPGVGYDPNYLSHLLTYRADIVRNAASPSPVPILSKGTFEKLMLFTSTNPDEQTEIAAILDTLDRKIALHRQKRAVLEELFKSLLHKLMTGAIRVADLDLSALTPTQATEATA</sequence>
<keyword evidence="3" id="KW-0238">DNA-binding</keyword>
<dbReference type="InterPro" id="IPR052021">
    <property type="entry name" value="Type-I_RS_S_subunit"/>
</dbReference>
<dbReference type="HOGENOM" id="CLU_021095_10_1_4"/>
<dbReference type="PANTHER" id="PTHR30408:SF12">
    <property type="entry name" value="TYPE I RESTRICTION ENZYME MJAVIII SPECIFICITY SUBUNIT"/>
    <property type="match status" value="1"/>
</dbReference>
<dbReference type="GO" id="GO:0009307">
    <property type="term" value="P:DNA restriction-modification system"/>
    <property type="evidence" value="ECO:0007669"/>
    <property type="project" value="UniProtKB-KW"/>
</dbReference>
<gene>
    <name evidence="6" type="ordered locus">Veis_1566</name>
</gene>
<dbReference type="GO" id="GO:0003677">
    <property type="term" value="F:DNA binding"/>
    <property type="evidence" value="ECO:0007669"/>
    <property type="project" value="UniProtKB-KW"/>
</dbReference>
<dbReference type="STRING" id="391735.Veis_1566"/>
<feature type="coiled-coil region" evidence="4">
    <location>
        <begin position="144"/>
        <end position="171"/>
    </location>
</feature>
<evidence type="ECO:0000256" key="2">
    <source>
        <dbReference type="ARBA" id="ARBA00022747"/>
    </source>
</evidence>
<dbReference type="SUPFAM" id="SSF116734">
    <property type="entry name" value="DNA methylase specificity domain"/>
    <property type="match status" value="2"/>
</dbReference>
<evidence type="ECO:0000259" key="5">
    <source>
        <dbReference type="Pfam" id="PF01420"/>
    </source>
</evidence>
<evidence type="ECO:0000313" key="6">
    <source>
        <dbReference type="EMBL" id="ABM57325.1"/>
    </source>
</evidence>
<dbReference type="REBASE" id="14499">
    <property type="entry name" value="S.VeiORF1565P"/>
</dbReference>
<keyword evidence="7" id="KW-1185">Reference proteome</keyword>
<keyword evidence="2" id="KW-0680">Restriction system</keyword>
<evidence type="ECO:0000256" key="4">
    <source>
        <dbReference type="SAM" id="Coils"/>
    </source>
</evidence>
<dbReference type="AlphaFoldDB" id="A1WI68"/>
<dbReference type="InterPro" id="IPR000055">
    <property type="entry name" value="Restrct_endonuc_typeI_TRD"/>
</dbReference>
<dbReference type="PANTHER" id="PTHR30408">
    <property type="entry name" value="TYPE-1 RESTRICTION ENZYME ECOKI SPECIFICITY PROTEIN"/>
    <property type="match status" value="1"/>
</dbReference>
<dbReference type="InterPro" id="IPR044946">
    <property type="entry name" value="Restrct_endonuc_typeI_TRD_sf"/>
</dbReference>
<protein>
    <submittedName>
        <fullName evidence="6">Restriction modification system DNA specificity domain</fullName>
    </submittedName>
</protein>
<dbReference type="eggNOG" id="COG0732">
    <property type="taxonomic scope" value="Bacteria"/>
</dbReference>
<reference evidence="7" key="1">
    <citation type="submission" date="2006-12" db="EMBL/GenBank/DDBJ databases">
        <title>Complete sequence of chromosome 1 of Verminephrobacter eiseniae EF01-2.</title>
        <authorList>
            <person name="Copeland A."/>
            <person name="Lucas S."/>
            <person name="Lapidus A."/>
            <person name="Barry K."/>
            <person name="Detter J.C."/>
            <person name="Glavina del Rio T."/>
            <person name="Dalin E."/>
            <person name="Tice H."/>
            <person name="Pitluck S."/>
            <person name="Chertkov O."/>
            <person name="Brettin T."/>
            <person name="Bruce D."/>
            <person name="Han C."/>
            <person name="Tapia R."/>
            <person name="Gilna P."/>
            <person name="Schmutz J."/>
            <person name="Larimer F."/>
            <person name="Land M."/>
            <person name="Hauser L."/>
            <person name="Kyrpides N."/>
            <person name="Kim E."/>
            <person name="Stahl D."/>
            <person name="Richardson P."/>
        </authorList>
    </citation>
    <scope>NUCLEOTIDE SEQUENCE [LARGE SCALE GENOMIC DNA]</scope>
    <source>
        <strain evidence="7">EF01-2</strain>
    </source>
</reference>
<organism evidence="6 7">
    <name type="scientific">Verminephrobacter eiseniae (strain EF01-2)</name>
    <dbReference type="NCBI Taxonomy" id="391735"/>
    <lineage>
        <taxon>Bacteria</taxon>
        <taxon>Pseudomonadati</taxon>
        <taxon>Pseudomonadota</taxon>
        <taxon>Betaproteobacteria</taxon>
        <taxon>Burkholderiales</taxon>
        <taxon>Comamonadaceae</taxon>
        <taxon>Verminephrobacter</taxon>
    </lineage>
</organism>
<dbReference type="Pfam" id="PF01420">
    <property type="entry name" value="Methylase_S"/>
    <property type="match status" value="1"/>
</dbReference>
<name>A1WI68_VEREI</name>
<accession>A1WI68</accession>
<dbReference type="Proteomes" id="UP000000374">
    <property type="component" value="Chromosome"/>
</dbReference>
<evidence type="ECO:0000256" key="1">
    <source>
        <dbReference type="ARBA" id="ARBA00010923"/>
    </source>
</evidence>
<dbReference type="KEGG" id="vei:Veis_1566"/>
<keyword evidence="4" id="KW-0175">Coiled coil</keyword>
<dbReference type="EMBL" id="CP000542">
    <property type="protein sequence ID" value="ABM57325.1"/>
    <property type="molecule type" value="Genomic_DNA"/>
</dbReference>